<dbReference type="Proteomes" id="UP000271010">
    <property type="component" value="Unassembled WGS sequence"/>
</dbReference>
<gene>
    <name evidence="1" type="ORF">EFA69_16035</name>
</gene>
<dbReference type="OrthoDB" id="9946837at2"/>
<dbReference type="EMBL" id="RJJE01000017">
    <property type="protein sequence ID" value="RNI27626.1"/>
    <property type="molecule type" value="Genomic_DNA"/>
</dbReference>
<evidence type="ECO:0000313" key="1">
    <source>
        <dbReference type="EMBL" id="RNI27626.1"/>
    </source>
</evidence>
<keyword evidence="2" id="KW-1185">Reference proteome</keyword>
<name>A0A3M9MQ38_9BACT</name>
<organism evidence="1 2">
    <name type="scientific">Rufibacter immobilis</name>
    <dbReference type="NCBI Taxonomy" id="1348778"/>
    <lineage>
        <taxon>Bacteria</taxon>
        <taxon>Pseudomonadati</taxon>
        <taxon>Bacteroidota</taxon>
        <taxon>Cytophagia</taxon>
        <taxon>Cytophagales</taxon>
        <taxon>Hymenobacteraceae</taxon>
        <taxon>Rufibacter</taxon>
    </lineage>
</organism>
<accession>A0A3M9MQ38</accession>
<protein>
    <submittedName>
        <fullName evidence="1">Uncharacterized protein</fullName>
    </submittedName>
</protein>
<dbReference type="AlphaFoldDB" id="A0A3M9MQ38"/>
<reference evidence="1 2" key="1">
    <citation type="submission" date="2018-11" db="EMBL/GenBank/DDBJ databases">
        <title>Rufibacter latericius sp. nov., isolated from water in Baiyang Lake.</title>
        <authorList>
            <person name="Yang Y."/>
        </authorList>
    </citation>
    <scope>NUCLEOTIDE SEQUENCE [LARGE SCALE GENOMIC DNA]</scope>
    <source>
        <strain evidence="1 2">MCC P1</strain>
    </source>
</reference>
<evidence type="ECO:0000313" key="2">
    <source>
        <dbReference type="Proteomes" id="UP000271010"/>
    </source>
</evidence>
<sequence>MVAEKKPKGEAPKQRNRKVYFMERRNRLKIILTDLGLETMKPSEVLLEKLGVARKRFYQIMENKGKNELTVLEKENLEKWLAELMNKSVSEISLMEDNESRMIITKHKLS</sequence>
<proteinExistence type="predicted"/>
<dbReference type="RefSeq" id="WP_123134094.1">
    <property type="nucleotide sequence ID" value="NZ_RJJE01000017.1"/>
</dbReference>
<comment type="caution">
    <text evidence="1">The sequence shown here is derived from an EMBL/GenBank/DDBJ whole genome shotgun (WGS) entry which is preliminary data.</text>
</comment>